<name>A0AAN5IA84_9BILA</name>
<gene>
    <name evidence="2" type="ORF">PMAYCL1PPCAC_28678</name>
</gene>
<proteinExistence type="predicted"/>
<dbReference type="EMBL" id="BTRK01000006">
    <property type="protein sequence ID" value="GMR58483.1"/>
    <property type="molecule type" value="Genomic_DNA"/>
</dbReference>
<dbReference type="Proteomes" id="UP001328107">
    <property type="component" value="Unassembled WGS sequence"/>
</dbReference>
<keyword evidence="3" id="KW-1185">Reference proteome</keyword>
<evidence type="ECO:0000256" key="1">
    <source>
        <dbReference type="SAM" id="MobiDB-lite"/>
    </source>
</evidence>
<feature type="region of interest" description="Disordered" evidence="1">
    <location>
        <begin position="47"/>
        <end position="80"/>
    </location>
</feature>
<feature type="non-terminal residue" evidence="2">
    <location>
        <position position="80"/>
    </location>
</feature>
<protein>
    <submittedName>
        <fullName evidence="2">Uncharacterized protein</fullName>
    </submittedName>
</protein>
<sequence>GGGQGQHFERIREAMIGNRDLFDRNLSKISPEAQKYALQIRGIVEDRGKSGDQARQESRCVRSSSVPQNIRDELDDLKHR</sequence>
<comment type="caution">
    <text evidence="2">The sequence shown here is derived from an EMBL/GenBank/DDBJ whole genome shotgun (WGS) entry which is preliminary data.</text>
</comment>
<evidence type="ECO:0000313" key="3">
    <source>
        <dbReference type="Proteomes" id="UP001328107"/>
    </source>
</evidence>
<feature type="compositionally biased region" description="Basic and acidic residues" evidence="1">
    <location>
        <begin position="47"/>
        <end position="60"/>
    </location>
</feature>
<organism evidence="2 3">
    <name type="scientific">Pristionchus mayeri</name>
    <dbReference type="NCBI Taxonomy" id="1317129"/>
    <lineage>
        <taxon>Eukaryota</taxon>
        <taxon>Metazoa</taxon>
        <taxon>Ecdysozoa</taxon>
        <taxon>Nematoda</taxon>
        <taxon>Chromadorea</taxon>
        <taxon>Rhabditida</taxon>
        <taxon>Rhabditina</taxon>
        <taxon>Diplogasteromorpha</taxon>
        <taxon>Diplogasteroidea</taxon>
        <taxon>Neodiplogasteridae</taxon>
        <taxon>Pristionchus</taxon>
    </lineage>
</organism>
<feature type="compositionally biased region" description="Basic and acidic residues" evidence="1">
    <location>
        <begin position="70"/>
        <end position="80"/>
    </location>
</feature>
<reference evidence="3" key="1">
    <citation type="submission" date="2022-10" db="EMBL/GenBank/DDBJ databases">
        <title>Genome assembly of Pristionchus species.</title>
        <authorList>
            <person name="Yoshida K."/>
            <person name="Sommer R.J."/>
        </authorList>
    </citation>
    <scope>NUCLEOTIDE SEQUENCE [LARGE SCALE GENOMIC DNA]</scope>
    <source>
        <strain evidence="3">RS5460</strain>
    </source>
</reference>
<feature type="non-terminal residue" evidence="2">
    <location>
        <position position="1"/>
    </location>
</feature>
<dbReference type="AlphaFoldDB" id="A0AAN5IA84"/>
<accession>A0AAN5IA84</accession>
<evidence type="ECO:0000313" key="2">
    <source>
        <dbReference type="EMBL" id="GMR58483.1"/>
    </source>
</evidence>